<comment type="caution">
    <text evidence="7">The sequence shown here is derived from an EMBL/GenBank/DDBJ whole genome shotgun (WGS) entry which is preliminary data.</text>
</comment>
<feature type="region of interest" description="Disordered" evidence="5">
    <location>
        <begin position="110"/>
        <end position="171"/>
    </location>
</feature>
<keyword evidence="3" id="KW-0804">Transcription</keyword>
<keyword evidence="4" id="KW-0539">Nucleus</keyword>
<dbReference type="GO" id="GO:0003700">
    <property type="term" value="F:DNA-binding transcription factor activity"/>
    <property type="evidence" value="ECO:0007669"/>
    <property type="project" value="InterPro"/>
</dbReference>
<dbReference type="PROSITE" id="PS50217">
    <property type="entry name" value="BZIP"/>
    <property type="match status" value="1"/>
</dbReference>
<sequence length="365" mass="40208">MDTPSNFLIDDFIDSEEPVNFHHQGPDHDAEDGGGGGSLQSFQGYNSQLDMGESPTSGEGRILASQSTDWGDFAEQFGPMVADQKSLFVNPGMCEGKNDNDEIQGQMQALSDNMSQPSTRRTSSSKSDSQRTSESASALTDITPPDQENPLGKGKRKRARKESDTGEEEQKRIKFLERNRIAASKCREKKKQYVSELEDTRRREAARHHHLVKTFHDLVTETNTLKHTLMAHGSCNDPNIDRWLRNEARRFVQVQTSNEPFGQAFTPNFGQNGQAAIPTGSPCSRNASISSAYQPLQGVQVDAFGPGERQDSLAYSQGSSLYTSPTDQIFPSINTPALKTESDINYDHMPDTMFSPGQTTSFGGG</sequence>
<dbReference type="PANTHER" id="PTHR19304">
    <property type="entry name" value="CYCLIC-AMP RESPONSE ELEMENT BINDING PROTEIN"/>
    <property type="match status" value="1"/>
</dbReference>
<proteinExistence type="predicted"/>
<name>A0AAE0IK48_9PEZI</name>
<accession>A0AAE0IK48</accession>
<dbReference type="Pfam" id="PF00170">
    <property type="entry name" value="bZIP_1"/>
    <property type="match status" value="1"/>
</dbReference>
<dbReference type="InterPro" id="IPR051027">
    <property type="entry name" value="bZIP_transcription_factors"/>
</dbReference>
<dbReference type="InterPro" id="IPR004827">
    <property type="entry name" value="bZIP"/>
</dbReference>
<feature type="domain" description="BZIP" evidence="6">
    <location>
        <begin position="169"/>
        <end position="232"/>
    </location>
</feature>
<evidence type="ECO:0000259" key="6">
    <source>
        <dbReference type="PROSITE" id="PS50217"/>
    </source>
</evidence>
<feature type="compositionally biased region" description="Basic and acidic residues" evidence="5">
    <location>
        <begin position="161"/>
        <end position="171"/>
    </location>
</feature>
<dbReference type="SUPFAM" id="SSF57959">
    <property type="entry name" value="Leucine zipper domain"/>
    <property type="match status" value="1"/>
</dbReference>
<dbReference type="Proteomes" id="UP001283341">
    <property type="component" value="Unassembled WGS sequence"/>
</dbReference>
<dbReference type="AlphaFoldDB" id="A0AAE0IK48"/>
<keyword evidence="2" id="KW-0805">Transcription regulation</keyword>
<evidence type="ECO:0000256" key="4">
    <source>
        <dbReference type="ARBA" id="ARBA00023242"/>
    </source>
</evidence>
<gene>
    <name evidence="7" type="ORF">B0H66DRAFT_162669</name>
</gene>
<evidence type="ECO:0000256" key="2">
    <source>
        <dbReference type="ARBA" id="ARBA00023015"/>
    </source>
</evidence>
<feature type="compositionally biased region" description="Polar residues" evidence="5">
    <location>
        <begin position="39"/>
        <end position="57"/>
    </location>
</feature>
<feature type="region of interest" description="Disordered" evidence="5">
    <location>
        <begin position="1"/>
        <end position="65"/>
    </location>
</feature>
<dbReference type="EMBL" id="JAUEDM010000002">
    <property type="protein sequence ID" value="KAK3326504.1"/>
    <property type="molecule type" value="Genomic_DNA"/>
</dbReference>
<dbReference type="GO" id="GO:0005634">
    <property type="term" value="C:nucleus"/>
    <property type="evidence" value="ECO:0007669"/>
    <property type="project" value="UniProtKB-SubCell"/>
</dbReference>
<reference evidence="7" key="1">
    <citation type="journal article" date="2023" name="Mol. Phylogenet. Evol.">
        <title>Genome-scale phylogeny and comparative genomics of the fungal order Sordariales.</title>
        <authorList>
            <person name="Hensen N."/>
            <person name="Bonometti L."/>
            <person name="Westerberg I."/>
            <person name="Brannstrom I.O."/>
            <person name="Guillou S."/>
            <person name="Cros-Aarteil S."/>
            <person name="Calhoun S."/>
            <person name="Haridas S."/>
            <person name="Kuo A."/>
            <person name="Mondo S."/>
            <person name="Pangilinan J."/>
            <person name="Riley R."/>
            <person name="LaButti K."/>
            <person name="Andreopoulos B."/>
            <person name="Lipzen A."/>
            <person name="Chen C."/>
            <person name="Yan M."/>
            <person name="Daum C."/>
            <person name="Ng V."/>
            <person name="Clum A."/>
            <person name="Steindorff A."/>
            <person name="Ohm R.A."/>
            <person name="Martin F."/>
            <person name="Silar P."/>
            <person name="Natvig D.O."/>
            <person name="Lalanne C."/>
            <person name="Gautier V."/>
            <person name="Ament-Velasquez S.L."/>
            <person name="Kruys A."/>
            <person name="Hutchinson M.I."/>
            <person name="Powell A.J."/>
            <person name="Barry K."/>
            <person name="Miller A.N."/>
            <person name="Grigoriev I.V."/>
            <person name="Debuchy R."/>
            <person name="Gladieux P."/>
            <person name="Hiltunen Thoren M."/>
            <person name="Johannesson H."/>
        </authorList>
    </citation>
    <scope>NUCLEOTIDE SEQUENCE</scope>
    <source>
        <strain evidence="7">CBS 118394</strain>
    </source>
</reference>
<feature type="compositionally biased region" description="Low complexity" evidence="5">
    <location>
        <begin position="115"/>
        <end position="135"/>
    </location>
</feature>
<evidence type="ECO:0000256" key="5">
    <source>
        <dbReference type="SAM" id="MobiDB-lite"/>
    </source>
</evidence>
<organism evidence="7 8">
    <name type="scientific">Apodospora peruviana</name>
    <dbReference type="NCBI Taxonomy" id="516989"/>
    <lineage>
        <taxon>Eukaryota</taxon>
        <taxon>Fungi</taxon>
        <taxon>Dikarya</taxon>
        <taxon>Ascomycota</taxon>
        <taxon>Pezizomycotina</taxon>
        <taxon>Sordariomycetes</taxon>
        <taxon>Sordariomycetidae</taxon>
        <taxon>Sordariales</taxon>
        <taxon>Lasiosphaeriaceae</taxon>
        <taxon>Apodospora</taxon>
    </lineage>
</organism>
<reference evidence="7" key="2">
    <citation type="submission" date="2023-06" db="EMBL/GenBank/DDBJ databases">
        <authorList>
            <consortium name="Lawrence Berkeley National Laboratory"/>
            <person name="Haridas S."/>
            <person name="Hensen N."/>
            <person name="Bonometti L."/>
            <person name="Westerberg I."/>
            <person name="Brannstrom I.O."/>
            <person name="Guillou S."/>
            <person name="Cros-Aarteil S."/>
            <person name="Calhoun S."/>
            <person name="Kuo A."/>
            <person name="Mondo S."/>
            <person name="Pangilinan J."/>
            <person name="Riley R."/>
            <person name="Labutti K."/>
            <person name="Andreopoulos B."/>
            <person name="Lipzen A."/>
            <person name="Chen C."/>
            <person name="Yanf M."/>
            <person name="Daum C."/>
            <person name="Ng V."/>
            <person name="Clum A."/>
            <person name="Steindorff A."/>
            <person name="Ohm R."/>
            <person name="Martin F."/>
            <person name="Silar P."/>
            <person name="Natvig D."/>
            <person name="Lalanne C."/>
            <person name="Gautier V."/>
            <person name="Ament-Velasquez S.L."/>
            <person name="Kruys A."/>
            <person name="Hutchinson M.I."/>
            <person name="Powell A.J."/>
            <person name="Barry K."/>
            <person name="Miller A.N."/>
            <person name="Grigoriev I.V."/>
            <person name="Debuchy R."/>
            <person name="Gladieux P."/>
            <person name="Thoren M.H."/>
            <person name="Johannesson H."/>
        </authorList>
    </citation>
    <scope>NUCLEOTIDE SEQUENCE</scope>
    <source>
        <strain evidence="7">CBS 118394</strain>
    </source>
</reference>
<protein>
    <recommendedName>
        <fullName evidence="6">BZIP domain-containing protein</fullName>
    </recommendedName>
</protein>
<keyword evidence="8" id="KW-1185">Reference proteome</keyword>
<evidence type="ECO:0000256" key="3">
    <source>
        <dbReference type="ARBA" id="ARBA00023163"/>
    </source>
</evidence>
<comment type="subcellular location">
    <subcellularLocation>
        <location evidence="1">Nucleus</location>
    </subcellularLocation>
</comment>
<dbReference type="PROSITE" id="PS00036">
    <property type="entry name" value="BZIP_BASIC"/>
    <property type="match status" value="1"/>
</dbReference>
<dbReference type="Gene3D" id="1.20.5.170">
    <property type="match status" value="1"/>
</dbReference>
<evidence type="ECO:0000256" key="1">
    <source>
        <dbReference type="ARBA" id="ARBA00004123"/>
    </source>
</evidence>
<evidence type="ECO:0000313" key="8">
    <source>
        <dbReference type="Proteomes" id="UP001283341"/>
    </source>
</evidence>
<evidence type="ECO:0000313" key="7">
    <source>
        <dbReference type="EMBL" id="KAK3326504.1"/>
    </source>
</evidence>
<dbReference type="SMART" id="SM00338">
    <property type="entry name" value="BRLZ"/>
    <property type="match status" value="1"/>
</dbReference>
<dbReference type="InterPro" id="IPR046347">
    <property type="entry name" value="bZIP_sf"/>
</dbReference>
<dbReference type="CDD" id="cd14687">
    <property type="entry name" value="bZIP_ATF2"/>
    <property type="match status" value="1"/>
</dbReference>